<evidence type="ECO:0000256" key="7">
    <source>
        <dbReference type="ARBA" id="ARBA00022777"/>
    </source>
</evidence>
<evidence type="ECO:0000256" key="6">
    <source>
        <dbReference type="ARBA" id="ARBA00022741"/>
    </source>
</evidence>
<comment type="similarity">
    <text evidence="2">Belongs to the HPPK family.</text>
</comment>
<dbReference type="RefSeq" id="WP_309729788.1">
    <property type="nucleotide sequence ID" value="NZ_JAVDQA010000008.1"/>
</dbReference>
<evidence type="ECO:0000313" key="16">
    <source>
        <dbReference type="Proteomes" id="UP001257659"/>
    </source>
</evidence>
<evidence type="ECO:0000256" key="4">
    <source>
        <dbReference type="ARBA" id="ARBA00016218"/>
    </source>
</evidence>
<evidence type="ECO:0000313" key="15">
    <source>
        <dbReference type="EMBL" id="MDR6301891.1"/>
    </source>
</evidence>
<keyword evidence="8" id="KW-0067">ATP-binding</keyword>
<evidence type="ECO:0000256" key="8">
    <source>
        <dbReference type="ARBA" id="ARBA00022840"/>
    </source>
</evidence>
<evidence type="ECO:0000259" key="14">
    <source>
        <dbReference type="Pfam" id="PF01712"/>
    </source>
</evidence>
<dbReference type="InterPro" id="IPR027417">
    <property type="entry name" value="P-loop_NTPase"/>
</dbReference>
<evidence type="ECO:0000256" key="12">
    <source>
        <dbReference type="ARBA" id="ARBA00033413"/>
    </source>
</evidence>
<keyword evidence="5" id="KW-0808">Transferase</keyword>
<dbReference type="Pfam" id="PF01712">
    <property type="entry name" value="dNK"/>
    <property type="match status" value="1"/>
</dbReference>
<dbReference type="CDD" id="cd01673">
    <property type="entry name" value="dNK"/>
    <property type="match status" value="1"/>
</dbReference>
<dbReference type="InterPro" id="IPR000550">
    <property type="entry name" value="Hppk"/>
</dbReference>
<feature type="domain" description="7,8-dihydro-6-hydroxymethylpterin-pyrophosphokinase" evidence="13">
    <location>
        <begin position="8"/>
        <end position="134"/>
    </location>
</feature>
<comment type="caution">
    <text evidence="15">The sequence shown here is derived from an EMBL/GenBank/DDBJ whole genome shotgun (WGS) entry which is preliminary data.</text>
</comment>
<dbReference type="NCBIfam" id="TIGR01498">
    <property type="entry name" value="folK"/>
    <property type="match status" value="1"/>
</dbReference>
<dbReference type="EMBL" id="JAVDQA010000008">
    <property type="protein sequence ID" value="MDR6301891.1"/>
    <property type="molecule type" value="Genomic_DNA"/>
</dbReference>
<keyword evidence="6" id="KW-0547">Nucleotide-binding</keyword>
<dbReference type="SUPFAM" id="SSF55083">
    <property type="entry name" value="6-hydroxymethyl-7,8-dihydropterin pyrophosphokinase, HPPK"/>
    <property type="match status" value="1"/>
</dbReference>
<dbReference type="CDD" id="cd00483">
    <property type="entry name" value="HPPK"/>
    <property type="match status" value="1"/>
</dbReference>
<comment type="function">
    <text evidence="10">Catalyzes the transfer of pyrophosphate from adenosine triphosphate (ATP) to 6-hydroxymethyl-7,8-dihydropterin, an enzymatic step in folate biosynthesis pathway.</text>
</comment>
<gene>
    <name evidence="15" type="ORF">GGR31_002563</name>
</gene>
<keyword evidence="7" id="KW-0418">Kinase</keyword>
<reference evidence="15 16" key="1">
    <citation type="submission" date="2023-07" db="EMBL/GenBank/DDBJ databases">
        <title>Genomic Encyclopedia of Type Strains, Phase IV (KMG-IV): sequencing the most valuable type-strain genomes for metagenomic binning, comparative biology and taxonomic classification.</title>
        <authorList>
            <person name="Goeker M."/>
        </authorList>
    </citation>
    <scope>NUCLEOTIDE SEQUENCE [LARGE SCALE GENOMIC DNA]</scope>
    <source>
        <strain evidence="15 16">DSM 102814</strain>
    </source>
</reference>
<evidence type="ECO:0000256" key="3">
    <source>
        <dbReference type="ARBA" id="ARBA00013253"/>
    </source>
</evidence>
<sequence length="372" mass="43568">MKNPVLTYIALGSNEGKKLENLQKALTYIFEKVGEISAVSNIYKTPALGFQGNEFLNACVEVKTRFSAQQTLNRLLEIEHILGRERSENGYQNRTIDLDIIYYAEEIIAEENLQIPHPHLANRKFVLQPLIDIASEKMHPKLQKNTLQLLKETNDDSPIDAISETLKIPQINLKNYNYLAIEGNIGAGKTSLAEMISQDFQAKLITERFKDNPFLPKFYNDQSRYAFPLEMSFLADRYQQLIDDISQYDLFSDFVVADYDVYKSLIFAEVTLQEEEFRLYKKLFSIMYNDLVKPDLYVYLYQNTDRLLENIQKRGRKYEQKIPPDYLEKINHGYLDFIKKQHHLNVKIIDISELDFVNRREDYLTVLEQLQS</sequence>
<evidence type="ECO:0000256" key="5">
    <source>
        <dbReference type="ARBA" id="ARBA00022679"/>
    </source>
</evidence>
<dbReference type="PANTHER" id="PTHR43071">
    <property type="entry name" value="2-AMINO-4-HYDROXY-6-HYDROXYMETHYLDIHYDROPTERIDINE PYROPHOSPHOKINASE"/>
    <property type="match status" value="1"/>
</dbReference>
<protein>
    <recommendedName>
        <fullName evidence="4">2-amino-4-hydroxy-6-hydroxymethyldihydropteridine pyrophosphokinase</fullName>
        <ecNumber evidence="3">2.7.6.3</ecNumber>
    </recommendedName>
    <alternativeName>
        <fullName evidence="11">6-hydroxymethyl-7,8-dihydropterin pyrophosphokinase</fullName>
    </alternativeName>
    <alternativeName>
        <fullName evidence="12">7,8-dihydro-6-hydroxymethylpterin-pyrophosphokinase</fullName>
    </alternativeName>
</protein>
<dbReference type="EC" id="2.7.6.3" evidence="3"/>
<proteinExistence type="inferred from homology"/>
<keyword evidence="16" id="KW-1185">Reference proteome</keyword>
<accession>A0ABU1K8E6</accession>
<dbReference type="Gene3D" id="3.30.70.560">
    <property type="entry name" value="7,8-Dihydro-6-hydroxymethylpterin-pyrophosphokinase HPPK"/>
    <property type="match status" value="1"/>
</dbReference>
<evidence type="ECO:0000256" key="11">
    <source>
        <dbReference type="ARBA" id="ARBA00029766"/>
    </source>
</evidence>
<dbReference type="Pfam" id="PF01288">
    <property type="entry name" value="HPPK"/>
    <property type="match status" value="1"/>
</dbReference>
<evidence type="ECO:0000256" key="10">
    <source>
        <dbReference type="ARBA" id="ARBA00029409"/>
    </source>
</evidence>
<dbReference type="Gene3D" id="3.40.50.300">
    <property type="entry name" value="P-loop containing nucleotide triphosphate hydrolases"/>
    <property type="match status" value="1"/>
</dbReference>
<name>A0ABU1K8E6_9FLAO</name>
<evidence type="ECO:0000256" key="2">
    <source>
        <dbReference type="ARBA" id="ARBA00005810"/>
    </source>
</evidence>
<keyword evidence="9" id="KW-0289">Folate biosynthesis</keyword>
<dbReference type="PANTHER" id="PTHR43071:SF1">
    <property type="entry name" value="2-AMINO-4-HYDROXY-6-HYDROXYMETHYLDIHYDROPTERIDINE PYROPHOSPHOKINASE"/>
    <property type="match status" value="1"/>
</dbReference>
<evidence type="ECO:0000259" key="13">
    <source>
        <dbReference type="Pfam" id="PF01288"/>
    </source>
</evidence>
<comment type="pathway">
    <text evidence="1">Cofactor biosynthesis; tetrahydrofolate biosynthesis; 2-amino-4-hydroxy-6-hydroxymethyl-7,8-dihydropteridine diphosphate from 7,8-dihydroneopterin triphosphate: step 4/4.</text>
</comment>
<dbReference type="SUPFAM" id="SSF52540">
    <property type="entry name" value="P-loop containing nucleoside triphosphate hydrolases"/>
    <property type="match status" value="1"/>
</dbReference>
<dbReference type="InterPro" id="IPR035907">
    <property type="entry name" value="Hppk_sf"/>
</dbReference>
<evidence type="ECO:0000256" key="1">
    <source>
        <dbReference type="ARBA" id="ARBA00005051"/>
    </source>
</evidence>
<feature type="domain" description="Deoxynucleoside kinase" evidence="14">
    <location>
        <begin position="179"/>
        <end position="370"/>
    </location>
</feature>
<evidence type="ECO:0000256" key="9">
    <source>
        <dbReference type="ARBA" id="ARBA00022909"/>
    </source>
</evidence>
<dbReference type="Proteomes" id="UP001257659">
    <property type="component" value="Unassembled WGS sequence"/>
</dbReference>
<dbReference type="InterPro" id="IPR031314">
    <property type="entry name" value="DNK_dom"/>
</dbReference>
<organism evidence="15 16">
    <name type="scientific">Mesonia maritima</name>
    <dbReference type="NCBI Taxonomy" id="1793873"/>
    <lineage>
        <taxon>Bacteria</taxon>
        <taxon>Pseudomonadati</taxon>
        <taxon>Bacteroidota</taxon>
        <taxon>Flavobacteriia</taxon>
        <taxon>Flavobacteriales</taxon>
        <taxon>Flavobacteriaceae</taxon>
        <taxon>Mesonia</taxon>
    </lineage>
</organism>